<evidence type="ECO:0008006" key="6">
    <source>
        <dbReference type="Google" id="ProtNLM"/>
    </source>
</evidence>
<evidence type="ECO:0000256" key="3">
    <source>
        <dbReference type="ARBA" id="ARBA00023002"/>
    </source>
</evidence>
<dbReference type="PANTHER" id="PTHR44229">
    <property type="entry name" value="15-HYDROXYPROSTAGLANDIN DEHYDROGENASE [NAD(+)]"/>
    <property type="match status" value="1"/>
</dbReference>
<comment type="caution">
    <text evidence="4">The sequence shown here is derived from an EMBL/GenBank/DDBJ whole genome shotgun (WGS) entry which is preliminary data.</text>
</comment>
<evidence type="ECO:0000313" key="4">
    <source>
        <dbReference type="EMBL" id="CAG8957052.1"/>
    </source>
</evidence>
<proteinExistence type="inferred from homology"/>
<keyword evidence="3" id="KW-0560">Oxidoreductase</keyword>
<comment type="similarity">
    <text evidence="1">Belongs to the short-chain dehydrogenases/reductases (SDR) family.</text>
</comment>
<dbReference type="PRINTS" id="PR00081">
    <property type="entry name" value="GDHRDH"/>
</dbReference>
<dbReference type="Pfam" id="PF00106">
    <property type="entry name" value="adh_short"/>
    <property type="match status" value="1"/>
</dbReference>
<dbReference type="PROSITE" id="PS00061">
    <property type="entry name" value="ADH_SHORT"/>
    <property type="match status" value="1"/>
</dbReference>
<dbReference type="InterPro" id="IPR020904">
    <property type="entry name" value="Sc_DH/Rdtase_CS"/>
</dbReference>
<dbReference type="InterPro" id="IPR002347">
    <property type="entry name" value="SDR_fam"/>
</dbReference>
<dbReference type="OrthoDB" id="37659at2759"/>
<dbReference type="GO" id="GO:0005737">
    <property type="term" value="C:cytoplasm"/>
    <property type="evidence" value="ECO:0007669"/>
    <property type="project" value="TreeGrafter"/>
</dbReference>
<name>A0A9N9PWX1_9HELO</name>
<evidence type="ECO:0000313" key="5">
    <source>
        <dbReference type="Proteomes" id="UP000696280"/>
    </source>
</evidence>
<keyword evidence="5" id="KW-1185">Reference proteome</keyword>
<dbReference type="PANTHER" id="PTHR44229:SF4">
    <property type="entry name" value="15-HYDROXYPROSTAGLANDIN DEHYDROGENASE [NAD(+)]"/>
    <property type="match status" value="1"/>
</dbReference>
<evidence type="ECO:0000256" key="2">
    <source>
        <dbReference type="ARBA" id="ARBA00022857"/>
    </source>
</evidence>
<evidence type="ECO:0000256" key="1">
    <source>
        <dbReference type="ARBA" id="ARBA00006484"/>
    </source>
</evidence>
<sequence>MAFIGDFPIQSRIAVVTGAGSGINLAFAKLCVKRGARVIIADLKLTPDAGSYLRGEGAKAAIFVKSDVTKRAELENLIKTSEEKFGDVPDVYIAGAGVFEPTWSNFWDDTEDDGYAAVDINVTHPIKFARIALRALLRKNKKGVFLIVSSIAGFQGSFSSPLYAATKHAVTGFVRSMAELDRLEGVKVVACAPGVVATPLWTEAPEKLEQYSYHPEYALTPERVAEDMLELVVDGKYPGGTCLESSLGGTRTLGTWNIPEPEGYGTAIPTEFLEKNYKPMIEMMKKERGQSKL</sequence>
<protein>
    <recommendedName>
        <fullName evidence="6">NAD(P)-binding protein</fullName>
    </recommendedName>
</protein>
<dbReference type="EMBL" id="CAJVRL010000077">
    <property type="protein sequence ID" value="CAG8957052.1"/>
    <property type="molecule type" value="Genomic_DNA"/>
</dbReference>
<dbReference type="AlphaFoldDB" id="A0A9N9PWX1"/>
<reference evidence="4" key="1">
    <citation type="submission" date="2021-07" db="EMBL/GenBank/DDBJ databases">
        <authorList>
            <person name="Durling M."/>
        </authorList>
    </citation>
    <scope>NUCLEOTIDE SEQUENCE</scope>
</reference>
<dbReference type="InterPro" id="IPR036291">
    <property type="entry name" value="NAD(P)-bd_dom_sf"/>
</dbReference>
<gene>
    <name evidence="4" type="ORF">HYFRA_00009253</name>
</gene>
<keyword evidence="2" id="KW-0521">NADP</keyword>
<accession>A0A9N9PWX1</accession>
<dbReference type="GO" id="GO:0016616">
    <property type="term" value="F:oxidoreductase activity, acting on the CH-OH group of donors, NAD or NADP as acceptor"/>
    <property type="evidence" value="ECO:0007669"/>
    <property type="project" value="TreeGrafter"/>
</dbReference>
<dbReference type="Proteomes" id="UP000696280">
    <property type="component" value="Unassembled WGS sequence"/>
</dbReference>
<dbReference type="Gene3D" id="3.40.50.720">
    <property type="entry name" value="NAD(P)-binding Rossmann-like Domain"/>
    <property type="match status" value="1"/>
</dbReference>
<organism evidence="4 5">
    <name type="scientific">Hymenoscyphus fraxineus</name>
    <dbReference type="NCBI Taxonomy" id="746836"/>
    <lineage>
        <taxon>Eukaryota</taxon>
        <taxon>Fungi</taxon>
        <taxon>Dikarya</taxon>
        <taxon>Ascomycota</taxon>
        <taxon>Pezizomycotina</taxon>
        <taxon>Leotiomycetes</taxon>
        <taxon>Helotiales</taxon>
        <taxon>Helotiaceae</taxon>
        <taxon>Hymenoscyphus</taxon>
    </lineage>
</organism>
<dbReference type="SUPFAM" id="SSF51735">
    <property type="entry name" value="NAD(P)-binding Rossmann-fold domains"/>
    <property type="match status" value="1"/>
</dbReference>